<evidence type="ECO:0000313" key="2">
    <source>
        <dbReference type="Proteomes" id="UP001177021"/>
    </source>
</evidence>
<proteinExistence type="predicted"/>
<comment type="caution">
    <text evidence="1">The sequence shown here is derived from an EMBL/GenBank/DDBJ whole genome shotgun (WGS) entry which is preliminary data.</text>
</comment>
<dbReference type="EMBL" id="CASHSV030000311">
    <property type="protein sequence ID" value="CAJ2657173.1"/>
    <property type="molecule type" value="Genomic_DNA"/>
</dbReference>
<protein>
    <submittedName>
        <fullName evidence="1">Uncharacterized protein</fullName>
    </submittedName>
</protein>
<name>A0ACB0KL43_TRIPR</name>
<sequence>MGFRDLHAFNLAMIAKQAWNIMTKPHSLVARLYKARYFPNSSLLDSHIGHNPSYAWCGIRKSRHILMNGCRWIIGSGTNINVMKDPWLREKGGTWIHSPQAQGAYNINVNNLMLPNIKRWDKEKIETLFTDEVAKCILDIPLVDTVEGDKLIWIDNNYGQYSVRSSYNLVMNNIGKMKNTVQQEVGITFGKFMLHRRSSTYFGGFVKNVFQHVFVFMNDEFCQRYHSFHCTDDDADTAGMFAMLLWVLWNNINNKVWNDSQETGRNLGYQARQLWLKWFSMQRLQQGSTHNVQQQVLSWQKPPTSWHKCNNDAGFHNNLNKTSDGWCLRDHLGNFVLAGTNWRERQCSIVEGESLALLEAMKAIEHRGLTHVIFETDSQDCG</sequence>
<organism evidence="1 2">
    <name type="scientific">Trifolium pratense</name>
    <name type="common">Red clover</name>
    <dbReference type="NCBI Taxonomy" id="57577"/>
    <lineage>
        <taxon>Eukaryota</taxon>
        <taxon>Viridiplantae</taxon>
        <taxon>Streptophyta</taxon>
        <taxon>Embryophyta</taxon>
        <taxon>Tracheophyta</taxon>
        <taxon>Spermatophyta</taxon>
        <taxon>Magnoliopsida</taxon>
        <taxon>eudicotyledons</taxon>
        <taxon>Gunneridae</taxon>
        <taxon>Pentapetalae</taxon>
        <taxon>rosids</taxon>
        <taxon>fabids</taxon>
        <taxon>Fabales</taxon>
        <taxon>Fabaceae</taxon>
        <taxon>Papilionoideae</taxon>
        <taxon>50 kb inversion clade</taxon>
        <taxon>NPAAA clade</taxon>
        <taxon>Hologalegina</taxon>
        <taxon>IRL clade</taxon>
        <taxon>Trifolieae</taxon>
        <taxon>Trifolium</taxon>
    </lineage>
</organism>
<evidence type="ECO:0000313" key="1">
    <source>
        <dbReference type="EMBL" id="CAJ2657173.1"/>
    </source>
</evidence>
<accession>A0ACB0KL43</accession>
<reference evidence="1" key="1">
    <citation type="submission" date="2023-10" db="EMBL/GenBank/DDBJ databases">
        <authorList>
            <person name="Rodriguez Cubillos JULIANA M."/>
            <person name="De Vega J."/>
        </authorList>
    </citation>
    <scope>NUCLEOTIDE SEQUENCE</scope>
</reference>
<dbReference type="Proteomes" id="UP001177021">
    <property type="component" value="Unassembled WGS sequence"/>
</dbReference>
<keyword evidence="2" id="KW-1185">Reference proteome</keyword>
<gene>
    <name evidence="1" type="ORF">MILVUS5_LOCUS23795</name>
</gene>